<dbReference type="GO" id="GO:0004316">
    <property type="term" value="F:3-oxoacyl-[acyl-carrier-protein] reductase (NADPH) activity"/>
    <property type="evidence" value="ECO:0007669"/>
    <property type="project" value="UniProtKB-EC"/>
</dbReference>
<evidence type="ECO:0000259" key="3">
    <source>
        <dbReference type="SMART" id="SM00822"/>
    </source>
</evidence>
<dbReference type="Gene3D" id="3.40.50.720">
    <property type="entry name" value="NAD(P)-binding Rossmann-like Domain"/>
    <property type="match status" value="1"/>
</dbReference>
<comment type="similarity">
    <text evidence="1">Belongs to the short-chain dehydrogenases/reductases (SDR) family.</text>
</comment>
<reference evidence="5" key="1">
    <citation type="submission" date="2016-02" db="EMBL/GenBank/DDBJ databases">
        <authorList>
            <person name="Wibberg D."/>
        </authorList>
    </citation>
    <scope>NUCLEOTIDE SEQUENCE [LARGE SCALE GENOMIC DNA]</scope>
</reference>
<evidence type="ECO:0000256" key="1">
    <source>
        <dbReference type="ARBA" id="ARBA00006484"/>
    </source>
</evidence>
<keyword evidence="2 4" id="KW-0560">Oxidoreductase</keyword>
<gene>
    <name evidence="4" type="ORF">FDG2_5231</name>
</gene>
<dbReference type="AlphaFoldDB" id="A0A1C3PBR5"/>
<protein>
    <submittedName>
        <fullName evidence="4">3-oxoacyl-(Acyl-carrier-protein) reductase</fullName>
        <ecNumber evidence="4">1.1.1.100</ecNumber>
    </submittedName>
</protein>
<dbReference type="PRINTS" id="PR00081">
    <property type="entry name" value="GDHRDH"/>
</dbReference>
<dbReference type="InterPro" id="IPR036291">
    <property type="entry name" value="NAD(P)-bd_dom_sf"/>
</dbReference>
<dbReference type="PANTHER" id="PTHR43639">
    <property type="entry name" value="OXIDOREDUCTASE, SHORT-CHAIN DEHYDROGENASE/REDUCTASE FAMILY (AFU_ORTHOLOGUE AFUA_5G02870)"/>
    <property type="match status" value="1"/>
</dbReference>
<evidence type="ECO:0000313" key="4">
    <source>
        <dbReference type="EMBL" id="SBW27236.1"/>
    </source>
</evidence>
<proteinExistence type="inferred from homology"/>
<organism evidence="4 5">
    <name type="scientific">Candidatus Protofrankia californiensis</name>
    <dbReference type="NCBI Taxonomy" id="1839754"/>
    <lineage>
        <taxon>Bacteria</taxon>
        <taxon>Bacillati</taxon>
        <taxon>Actinomycetota</taxon>
        <taxon>Actinomycetes</taxon>
        <taxon>Frankiales</taxon>
        <taxon>Frankiaceae</taxon>
        <taxon>Protofrankia</taxon>
    </lineage>
</organism>
<dbReference type="Proteomes" id="UP000199013">
    <property type="component" value="Unassembled WGS sequence"/>
</dbReference>
<dbReference type="InterPro" id="IPR002347">
    <property type="entry name" value="SDR_fam"/>
</dbReference>
<dbReference type="InterPro" id="IPR057326">
    <property type="entry name" value="KR_dom"/>
</dbReference>
<evidence type="ECO:0000256" key="2">
    <source>
        <dbReference type="ARBA" id="ARBA00023002"/>
    </source>
</evidence>
<dbReference type="EC" id="1.1.1.100" evidence="4"/>
<name>A0A1C3PBR5_9ACTN</name>
<evidence type="ECO:0000313" key="5">
    <source>
        <dbReference type="Proteomes" id="UP000199013"/>
    </source>
</evidence>
<dbReference type="FunFam" id="3.40.50.720:FF:000084">
    <property type="entry name" value="Short-chain dehydrogenase reductase"/>
    <property type="match status" value="1"/>
</dbReference>
<dbReference type="EMBL" id="FLUV01002192">
    <property type="protein sequence ID" value="SBW27236.1"/>
    <property type="molecule type" value="Genomic_DNA"/>
</dbReference>
<feature type="domain" description="Ketoreductase" evidence="3">
    <location>
        <begin position="8"/>
        <end position="215"/>
    </location>
</feature>
<accession>A0A1C3PBR5</accession>
<dbReference type="SMART" id="SM00822">
    <property type="entry name" value="PKS_KR"/>
    <property type="match status" value="1"/>
</dbReference>
<dbReference type="PANTHER" id="PTHR43639:SF1">
    <property type="entry name" value="SHORT-CHAIN DEHYDROGENASE_REDUCTASE FAMILY PROTEIN"/>
    <property type="match status" value="1"/>
</dbReference>
<dbReference type="SUPFAM" id="SSF51735">
    <property type="entry name" value="NAD(P)-binding Rossmann-fold domains"/>
    <property type="match status" value="1"/>
</dbReference>
<dbReference type="Pfam" id="PF13561">
    <property type="entry name" value="adh_short_C2"/>
    <property type="match status" value="1"/>
</dbReference>
<sequence length="259" mass="26955">MDLQLAGRVVLVTGGSDGLGAAVARALTAEQARVAICARDEARLKLTADELRAAGGDVLAVPADVTDVAALDRFVKAAHSRWGRVDAIVNNAGRSAAGELASVTDQEWQDDLQLKVFAAIRLSRLVFDHLRASDAAAVVNVLATAAKAPPAASMPSSVSRAAGMALTKALAGEWGPHGIRVNALLVGLVESGQWERRATAAGTSTRTLYERMAHDARIPLGRVGRAEEFADVVTFLLSPRSSYVTGTALNVDGGLSPVV</sequence>
<keyword evidence="5" id="KW-1185">Reference proteome</keyword>